<feature type="domain" description="Malonyl-CoA:ACP transacylase (MAT)" evidence="9">
    <location>
        <begin position="7"/>
        <end position="343"/>
    </location>
</feature>
<dbReference type="PANTHER" id="PTHR42681:SF1">
    <property type="entry name" value="MALONYL-COA-ACYL CARRIER PROTEIN TRANSACYLASE, MITOCHONDRIAL"/>
    <property type="match status" value="1"/>
</dbReference>
<evidence type="ECO:0000256" key="8">
    <source>
        <dbReference type="SAM" id="MobiDB-lite"/>
    </source>
</evidence>
<sequence>MMKPVFLFPGQGSQSVGMGRDLYETFPSARSVFEEADAALGFPLSKLIFEGPEDQLKLTEHTQPAILTVSVAVTRLLSERGITATLAAGHSLGEYSAHVAGGTFSFADAVRTVRARGRYMQQAVPAGQGAMAAILGLPAARITELCAQASDENTAPPPPPINPDAPNPEKAVAASAGTPSAAGATDPEATRAAMARSIVAPANLNSPDQTVISGSAAAVQRAADLCKEAGAKRTVMLQVSAPFHCALMQPAQDLLAIDLEGIPFNDPAFPIAANVDARLITRGTDARDCLIRQVTGSVRWVECIQLLAAQGATHFIEVGPGKVLTGLNRQILGRDSAIASLNVEDAASLEKVITALN</sequence>
<evidence type="ECO:0000256" key="1">
    <source>
        <dbReference type="ARBA" id="ARBA00008217"/>
    </source>
</evidence>
<dbReference type="EMBL" id="SHKW01000001">
    <property type="protein sequence ID" value="RZU41394.1"/>
    <property type="molecule type" value="Genomic_DNA"/>
</dbReference>
<evidence type="ECO:0000256" key="4">
    <source>
        <dbReference type="ARBA" id="ARBA00022679"/>
    </source>
</evidence>
<evidence type="ECO:0000313" key="10">
    <source>
        <dbReference type="EMBL" id="RZU41394.1"/>
    </source>
</evidence>
<comment type="caution">
    <text evidence="10">The sequence shown here is derived from an EMBL/GenBank/DDBJ whole genome shotgun (WGS) entry which is preliminary data.</text>
</comment>
<dbReference type="GO" id="GO:0004314">
    <property type="term" value="F:[acyl-carrier-protein] S-malonyltransferase activity"/>
    <property type="evidence" value="ECO:0007669"/>
    <property type="project" value="UniProtKB-EC"/>
</dbReference>
<keyword evidence="5" id="KW-0012">Acyltransferase</keyword>
<dbReference type="SUPFAM" id="SSF52151">
    <property type="entry name" value="FabD/lysophospholipase-like"/>
    <property type="match status" value="1"/>
</dbReference>
<evidence type="ECO:0000256" key="2">
    <source>
        <dbReference type="ARBA" id="ARBA00013258"/>
    </source>
</evidence>
<evidence type="ECO:0000259" key="9">
    <source>
        <dbReference type="SMART" id="SM00827"/>
    </source>
</evidence>
<evidence type="ECO:0000256" key="7">
    <source>
        <dbReference type="PIRSR" id="PIRSR000446-1"/>
    </source>
</evidence>
<evidence type="ECO:0000256" key="5">
    <source>
        <dbReference type="ARBA" id="ARBA00023315"/>
    </source>
</evidence>
<dbReference type="Proteomes" id="UP000292958">
    <property type="component" value="Unassembled WGS sequence"/>
</dbReference>
<dbReference type="InterPro" id="IPR001227">
    <property type="entry name" value="Ac_transferase_dom_sf"/>
</dbReference>
<evidence type="ECO:0000256" key="3">
    <source>
        <dbReference type="ARBA" id="ARBA00018953"/>
    </source>
</evidence>
<dbReference type="PANTHER" id="PTHR42681">
    <property type="entry name" value="MALONYL-COA-ACYL CARRIER PROTEIN TRANSACYLASE, MITOCHONDRIAL"/>
    <property type="match status" value="1"/>
</dbReference>
<dbReference type="OrthoDB" id="9805460at2"/>
<name>A0A4Q7YVL3_9BACT</name>
<dbReference type="InterPro" id="IPR024925">
    <property type="entry name" value="Malonyl_CoA-ACP_transAc"/>
</dbReference>
<keyword evidence="4 10" id="KW-0808">Transferase</keyword>
<dbReference type="InterPro" id="IPR016036">
    <property type="entry name" value="Malonyl_transacylase_ACP-bd"/>
</dbReference>
<dbReference type="GO" id="GO:0006633">
    <property type="term" value="P:fatty acid biosynthetic process"/>
    <property type="evidence" value="ECO:0007669"/>
    <property type="project" value="TreeGrafter"/>
</dbReference>
<dbReference type="RefSeq" id="WP_130419324.1">
    <property type="nucleotide sequence ID" value="NZ_SHKW01000001.1"/>
</dbReference>
<proteinExistence type="inferred from homology"/>
<dbReference type="SMART" id="SM00827">
    <property type="entry name" value="PKS_AT"/>
    <property type="match status" value="1"/>
</dbReference>
<dbReference type="AlphaFoldDB" id="A0A4Q7YVL3"/>
<feature type="compositionally biased region" description="Low complexity" evidence="8">
    <location>
        <begin position="171"/>
        <end position="185"/>
    </location>
</feature>
<dbReference type="InterPro" id="IPR014043">
    <property type="entry name" value="Acyl_transferase_dom"/>
</dbReference>
<evidence type="ECO:0000256" key="6">
    <source>
        <dbReference type="ARBA" id="ARBA00048462"/>
    </source>
</evidence>
<feature type="active site" evidence="7">
    <location>
        <position position="244"/>
    </location>
</feature>
<organism evidence="10 11">
    <name type="scientific">Edaphobacter modestus</name>
    <dbReference type="NCBI Taxonomy" id="388466"/>
    <lineage>
        <taxon>Bacteria</taxon>
        <taxon>Pseudomonadati</taxon>
        <taxon>Acidobacteriota</taxon>
        <taxon>Terriglobia</taxon>
        <taxon>Terriglobales</taxon>
        <taxon>Acidobacteriaceae</taxon>
        <taxon>Edaphobacter</taxon>
    </lineage>
</organism>
<protein>
    <recommendedName>
        <fullName evidence="3">Malonyl CoA-acyl carrier protein transacylase</fullName>
        <ecNumber evidence="2">2.3.1.39</ecNumber>
    </recommendedName>
</protein>
<gene>
    <name evidence="10" type="ORF">BDD14_2916</name>
</gene>
<comment type="catalytic activity">
    <reaction evidence="6">
        <text>holo-[ACP] + malonyl-CoA = malonyl-[ACP] + CoA</text>
        <dbReference type="Rhea" id="RHEA:41792"/>
        <dbReference type="Rhea" id="RHEA-COMP:9623"/>
        <dbReference type="Rhea" id="RHEA-COMP:9685"/>
        <dbReference type="ChEBI" id="CHEBI:57287"/>
        <dbReference type="ChEBI" id="CHEBI:57384"/>
        <dbReference type="ChEBI" id="CHEBI:64479"/>
        <dbReference type="ChEBI" id="CHEBI:78449"/>
        <dbReference type="EC" id="2.3.1.39"/>
    </reaction>
</comment>
<keyword evidence="11" id="KW-1185">Reference proteome</keyword>
<reference evidence="10 11" key="1">
    <citation type="submission" date="2019-02" db="EMBL/GenBank/DDBJ databases">
        <title>Genomic Encyclopedia of Archaeal and Bacterial Type Strains, Phase II (KMG-II): from individual species to whole genera.</title>
        <authorList>
            <person name="Goeker M."/>
        </authorList>
    </citation>
    <scope>NUCLEOTIDE SEQUENCE [LARGE SCALE GENOMIC DNA]</scope>
    <source>
        <strain evidence="10 11">DSM 18101</strain>
    </source>
</reference>
<dbReference type="Gene3D" id="3.30.70.250">
    <property type="entry name" value="Malonyl-CoA ACP transacylase, ACP-binding"/>
    <property type="match status" value="2"/>
</dbReference>
<dbReference type="Pfam" id="PF00698">
    <property type="entry name" value="Acyl_transf_1"/>
    <property type="match status" value="2"/>
</dbReference>
<dbReference type="Gene3D" id="3.40.366.10">
    <property type="entry name" value="Malonyl-Coenzyme A Acyl Carrier Protein, domain 2"/>
    <property type="match status" value="2"/>
</dbReference>
<dbReference type="InterPro" id="IPR050858">
    <property type="entry name" value="Mal-CoA-ACP_Trans/PKS_FabD"/>
</dbReference>
<dbReference type="SUPFAM" id="SSF55048">
    <property type="entry name" value="Probable ACP-binding domain of malonyl-CoA ACP transacylase"/>
    <property type="match status" value="1"/>
</dbReference>
<dbReference type="GO" id="GO:0005829">
    <property type="term" value="C:cytosol"/>
    <property type="evidence" value="ECO:0007669"/>
    <property type="project" value="TreeGrafter"/>
</dbReference>
<accession>A0A4Q7YVL3</accession>
<dbReference type="InterPro" id="IPR016035">
    <property type="entry name" value="Acyl_Trfase/lysoPLipase"/>
</dbReference>
<dbReference type="PIRSF" id="PIRSF000446">
    <property type="entry name" value="Mct"/>
    <property type="match status" value="1"/>
</dbReference>
<comment type="similarity">
    <text evidence="1">Belongs to the FabD family.</text>
</comment>
<evidence type="ECO:0000313" key="11">
    <source>
        <dbReference type="Proteomes" id="UP000292958"/>
    </source>
</evidence>
<dbReference type="EC" id="2.3.1.39" evidence="2"/>
<feature type="region of interest" description="Disordered" evidence="8">
    <location>
        <begin position="150"/>
        <end position="187"/>
    </location>
</feature>
<feature type="compositionally biased region" description="Pro residues" evidence="8">
    <location>
        <begin position="155"/>
        <end position="166"/>
    </location>
</feature>
<feature type="active site" evidence="7">
    <location>
        <position position="91"/>
    </location>
</feature>